<dbReference type="InterPro" id="IPR009000">
    <property type="entry name" value="Transl_B-barrel_sf"/>
</dbReference>
<name>A0A8J6TK08_9BACT</name>
<dbReference type="Pfam" id="PF01782">
    <property type="entry name" value="RimM"/>
    <property type="match status" value="1"/>
</dbReference>
<dbReference type="InterPro" id="IPR002676">
    <property type="entry name" value="RimM_N"/>
</dbReference>
<evidence type="ECO:0000259" key="6">
    <source>
        <dbReference type="Pfam" id="PF01782"/>
    </source>
</evidence>
<evidence type="ECO:0000313" key="9">
    <source>
        <dbReference type="Proteomes" id="UP000605201"/>
    </source>
</evidence>
<sequence length="173" mass="19120">MEKNGFLLIGKIIGVHGVKGNIKAYSYAESLSVFEPGSPILAVDEKGLETTYKVNWVKPHNRVILLSLDGIDSKHLAETLRGSKLYVEKSILPELEDGTYYWFDLIGLSVFTTDDEYIGSIASILPTGSNDVYVVKNPNKDNDHEILIPALASVVLEIDITKKTMRVDLPEGL</sequence>
<feature type="domain" description="Ribosome maturation factor RimM PRC barrel" evidence="7">
    <location>
        <begin position="102"/>
        <end position="173"/>
    </location>
</feature>
<proteinExistence type="inferred from homology"/>
<evidence type="ECO:0000256" key="5">
    <source>
        <dbReference type="HAMAP-Rule" id="MF_00014"/>
    </source>
</evidence>
<dbReference type="NCBIfam" id="TIGR02273">
    <property type="entry name" value="16S_RimM"/>
    <property type="match status" value="1"/>
</dbReference>
<dbReference type="InterPro" id="IPR011961">
    <property type="entry name" value="RimM"/>
</dbReference>
<dbReference type="GO" id="GO:0043022">
    <property type="term" value="F:ribosome binding"/>
    <property type="evidence" value="ECO:0007669"/>
    <property type="project" value="InterPro"/>
</dbReference>
<evidence type="ECO:0000256" key="4">
    <source>
        <dbReference type="ARBA" id="ARBA00023186"/>
    </source>
</evidence>
<dbReference type="Gene3D" id="2.30.30.240">
    <property type="entry name" value="PRC-barrel domain"/>
    <property type="match status" value="1"/>
</dbReference>
<dbReference type="InterPro" id="IPR011033">
    <property type="entry name" value="PRC_barrel-like_sf"/>
</dbReference>
<evidence type="ECO:0000256" key="1">
    <source>
        <dbReference type="ARBA" id="ARBA00022490"/>
    </source>
</evidence>
<dbReference type="SUPFAM" id="SSF50346">
    <property type="entry name" value="PRC-barrel domain"/>
    <property type="match status" value="1"/>
</dbReference>
<evidence type="ECO:0000313" key="8">
    <source>
        <dbReference type="EMBL" id="MBC8431539.1"/>
    </source>
</evidence>
<dbReference type="EMBL" id="JACNIG010000153">
    <property type="protein sequence ID" value="MBC8431539.1"/>
    <property type="molecule type" value="Genomic_DNA"/>
</dbReference>
<dbReference type="InterPro" id="IPR056792">
    <property type="entry name" value="PRC_RimM"/>
</dbReference>
<protein>
    <recommendedName>
        <fullName evidence="5">Ribosome maturation factor RimM</fullName>
    </recommendedName>
</protein>
<comment type="subcellular location">
    <subcellularLocation>
        <location evidence="5">Cytoplasm</location>
    </subcellularLocation>
</comment>
<organism evidence="8 9">
    <name type="scientific">Candidatus Desulfatibia vada</name>
    <dbReference type="NCBI Taxonomy" id="2841696"/>
    <lineage>
        <taxon>Bacteria</taxon>
        <taxon>Pseudomonadati</taxon>
        <taxon>Thermodesulfobacteriota</taxon>
        <taxon>Desulfobacteria</taxon>
        <taxon>Desulfobacterales</taxon>
        <taxon>Desulfobacterales incertae sedis</taxon>
        <taxon>Candidatus Desulfatibia</taxon>
    </lineage>
</organism>
<comment type="similarity">
    <text evidence="5">Belongs to the RimM family.</text>
</comment>
<dbReference type="GO" id="GO:0042274">
    <property type="term" value="P:ribosomal small subunit biogenesis"/>
    <property type="evidence" value="ECO:0007669"/>
    <property type="project" value="UniProtKB-UniRule"/>
</dbReference>
<feature type="domain" description="RimM N-terminal" evidence="6">
    <location>
        <begin position="9"/>
        <end position="90"/>
    </location>
</feature>
<gene>
    <name evidence="5 8" type="primary">rimM</name>
    <name evidence="8" type="ORF">H8D96_06430</name>
</gene>
<keyword evidence="1 5" id="KW-0963">Cytoplasm</keyword>
<comment type="caution">
    <text evidence="8">The sequence shown here is derived from an EMBL/GenBank/DDBJ whole genome shotgun (WGS) entry which is preliminary data.</text>
</comment>
<dbReference type="PANTHER" id="PTHR33692">
    <property type="entry name" value="RIBOSOME MATURATION FACTOR RIMM"/>
    <property type="match status" value="1"/>
</dbReference>
<comment type="function">
    <text evidence="5">An accessory protein needed during the final step in the assembly of 30S ribosomal subunit, possibly for assembly of the head region. Essential for efficient processing of 16S rRNA. May be needed both before and after RbfA during the maturation of 16S rRNA. It has affinity for free ribosomal 30S subunits but not for 70S ribosomes.</text>
</comment>
<dbReference type="HAMAP" id="MF_00014">
    <property type="entry name" value="Ribosome_mat_RimM"/>
    <property type="match status" value="1"/>
</dbReference>
<dbReference type="GO" id="GO:0005737">
    <property type="term" value="C:cytoplasm"/>
    <property type="evidence" value="ECO:0007669"/>
    <property type="project" value="UniProtKB-SubCell"/>
</dbReference>
<reference evidence="8 9" key="1">
    <citation type="submission" date="2020-08" db="EMBL/GenBank/DDBJ databases">
        <title>Bridging the membrane lipid divide: bacteria of the FCB group superphylum have the potential to synthesize archaeal ether lipids.</title>
        <authorList>
            <person name="Villanueva L."/>
            <person name="Von Meijenfeldt F.A.B."/>
            <person name="Westbye A.B."/>
            <person name="Yadav S."/>
            <person name="Hopmans E.C."/>
            <person name="Dutilh B.E."/>
            <person name="Sinninghe Damste J.S."/>
        </authorList>
    </citation>
    <scope>NUCLEOTIDE SEQUENCE [LARGE SCALE GENOMIC DNA]</scope>
    <source>
        <strain evidence="8">NIOZ-UU17</strain>
    </source>
</reference>
<keyword evidence="3 5" id="KW-0698">rRNA processing</keyword>
<dbReference type="Pfam" id="PF24986">
    <property type="entry name" value="PRC_RimM"/>
    <property type="match status" value="1"/>
</dbReference>
<keyword evidence="2 5" id="KW-0690">Ribosome biogenesis</keyword>
<evidence type="ECO:0000256" key="3">
    <source>
        <dbReference type="ARBA" id="ARBA00022552"/>
    </source>
</evidence>
<comment type="domain">
    <text evidence="5">The PRC barrel domain binds ribosomal protein uS19.</text>
</comment>
<dbReference type="GO" id="GO:0006364">
    <property type="term" value="P:rRNA processing"/>
    <property type="evidence" value="ECO:0007669"/>
    <property type="project" value="UniProtKB-UniRule"/>
</dbReference>
<dbReference type="GO" id="GO:0005840">
    <property type="term" value="C:ribosome"/>
    <property type="evidence" value="ECO:0007669"/>
    <property type="project" value="InterPro"/>
</dbReference>
<comment type="subunit">
    <text evidence="5">Binds ribosomal protein uS19.</text>
</comment>
<accession>A0A8J6TK08</accession>
<evidence type="ECO:0000259" key="7">
    <source>
        <dbReference type="Pfam" id="PF24986"/>
    </source>
</evidence>
<dbReference type="AlphaFoldDB" id="A0A8J6TK08"/>
<dbReference type="Gene3D" id="2.40.30.60">
    <property type="entry name" value="RimM"/>
    <property type="match status" value="1"/>
</dbReference>
<dbReference type="SUPFAM" id="SSF50447">
    <property type="entry name" value="Translation proteins"/>
    <property type="match status" value="1"/>
</dbReference>
<dbReference type="PANTHER" id="PTHR33692:SF1">
    <property type="entry name" value="RIBOSOME MATURATION FACTOR RIMM"/>
    <property type="match status" value="1"/>
</dbReference>
<evidence type="ECO:0000256" key="2">
    <source>
        <dbReference type="ARBA" id="ARBA00022517"/>
    </source>
</evidence>
<keyword evidence="4 5" id="KW-0143">Chaperone</keyword>
<dbReference type="InterPro" id="IPR036976">
    <property type="entry name" value="RimM_N_sf"/>
</dbReference>
<dbReference type="Proteomes" id="UP000605201">
    <property type="component" value="Unassembled WGS sequence"/>
</dbReference>